<dbReference type="InterPro" id="IPR013762">
    <property type="entry name" value="Integrase-like_cat_sf"/>
</dbReference>
<dbReference type="GO" id="GO:0006310">
    <property type="term" value="P:DNA recombination"/>
    <property type="evidence" value="ECO:0007669"/>
    <property type="project" value="UniProtKB-KW"/>
</dbReference>
<feature type="domain" description="Integrase catalytic" evidence="2">
    <location>
        <begin position="130"/>
        <end position="246"/>
    </location>
</feature>
<dbReference type="AlphaFoldDB" id="A0A2S5CIP5"/>
<dbReference type="InterPro" id="IPR024456">
    <property type="entry name" value="Integrase_catalytic_putative"/>
</dbReference>
<dbReference type="Gene3D" id="1.10.443.10">
    <property type="entry name" value="Intergrase catalytic core"/>
    <property type="match status" value="1"/>
</dbReference>
<dbReference type="Proteomes" id="UP000237423">
    <property type="component" value="Unassembled WGS sequence"/>
</dbReference>
<keyword evidence="1" id="KW-0233">DNA recombination</keyword>
<evidence type="ECO:0000313" key="4">
    <source>
        <dbReference type="Proteomes" id="UP000237423"/>
    </source>
</evidence>
<evidence type="ECO:0000256" key="1">
    <source>
        <dbReference type="ARBA" id="ARBA00023172"/>
    </source>
</evidence>
<dbReference type="GO" id="GO:0015074">
    <property type="term" value="P:DNA integration"/>
    <property type="evidence" value="ECO:0007669"/>
    <property type="project" value="InterPro"/>
</dbReference>
<dbReference type="EMBL" id="PGFZ01000009">
    <property type="protein sequence ID" value="POZ50688.1"/>
    <property type="molecule type" value="Genomic_DNA"/>
</dbReference>
<reference evidence="3 4" key="1">
    <citation type="submission" date="2017-11" db="EMBL/GenBank/DDBJ databases">
        <title>Draft Genome Sequence of Methylobacter psychrotolerans Sph1T, an Obligate Methanotroph from Low-Temperature Environments.</title>
        <authorList>
            <person name="Oshkin I.Y."/>
            <person name="Miroshnikov K."/>
            <person name="Belova S.E."/>
            <person name="Korzhenkov A."/>
            <person name="Toshchakov S.V."/>
            <person name="Dedysh S.N."/>
        </authorList>
    </citation>
    <scope>NUCLEOTIDE SEQUENCE [LARGE SCALE GENOMIC DNA]</scope>
    <source>
        <strain evidence="3 4">Sph1</strain>
    </source>
</reference>
<sequence>MATRNYGLGSRDMKFAAGLLLAKLDMSFGTRACVADRWAVFVDWAKPQGVNKMEKIDRALVVRYGEYLQTLVAKGDMKPATAQVYVSAVNTVMDNATGQRWERVSPTKACGIGKRSHVAAASKALSATEHRAAQDKVDGRVAVMLELQRTFGLRFKESALLDAKAALKEATAKGTLTLTSGTKGGRKRTVPAAQGTLAVLAAAAKLQDGRSMVPKAMTYAEFRRGCYRQAYAAGFGFHQERHHYAQRRYAELAGVPAPLKAGWAGRHRVAKMAAHLGVSRAAAAKLDATARLALARELGHNRIEVTRVYTG</sequence>
<comment type="caution">
    <text evidence="3">The sequence shown here is derived from an EMBL/GenBank/DDBJ whole genome shotgun (WGS) entry which is preliminary data.</text>
</comment>
<organism evidence="3 4">
    <name type="scientific">Methylovulum psychrotolerans</name>
    <dbReference type="NCBI Taxonomy" id="1704499"/>
    <lineage>
        <taxon>Bacteria</taxon>
        <taxon>Pseudomonadati</taxon>
        <taxon>Pseudomonadota</taxon>
        <taxon>Gammaproteobacteria</taxon>
        <taxon>Methylococcales</taxon>
        <taxon>Methylococcaceae</taxon>
        <taxon>Methylovulum</taxon>
    </lineage>
</organism>
<dbReference type="RefSeq" id="WP_103975230.1">
    <property type="nucleotide sequence ID" value="NZ_PGFZ01000009.1"/>
</dbReference>
<dbReference type="SUPFAM" id="SSF56349">
    <property type="entry name" value="DNA breaking-rejoining enzymes"/>
    <property type="match status" value="1"/>
</dbReference>
<evidence type="ECO:0000259" key="2">
    <source>
        <dbReference type="Pfam" id="PF12835"/>
    </source>
</evidence>
<dbReference type="InterPro" id="IPR011010">
    <property type="entry name" value="DNA_brk_join_enz"/>
</dbReference>
<dbReference type="GO" id="GO:0003677">
    <property type="term" value="F:DNA binding"/>
    <property type="evidence" value="ECO:0007669"/>
    <property type="project" value="InterPro"/>
</dbReference>
<dbReference type="Pfam" id="PF12835">
    <property type="entry name" value="Integrase_1"/>
    <property type="match status" value="1"/>
</dbReference>
<gene>
    <name evidence="3" type="ORF">AADEFJLK_03585</name>
</gene>
<evidence type="ECO:0000313" key="3">
    <source>
        <dbReference type="EMBL" id="POZ50688.1"/>
    </source>
</evidence>
<name>A0A2S5CIP5_9GAMM</name>
<proteinExistence type="predicted"/>
<accession>A0A2S5CIP5</accession>
<protein>
    <recommendedName>
        <fullName evidence="2">Integrase catalytic domain-containing protein</fullName>
    </recommendedName>
</protein>